<dbReference type="EMBL" id="BARU01023567">
    <property type="protein sequence ID" value="GAH54608.1"/>
    <property type="molecule type" value="Genomic_DNA"/>
</dbReference>
<accession>X1IAL7</accession>
<sequence length="277" mass="31797">IRGQLTFQNSTLDDFILLKSDDYPTYHLANVVDDHLMAISHILRADEWLPSVPRHVLLYQSLNWEPPQFAHLPMILGPDRSKLSKRHGATTVIEYKEQGYLPEAMINFLALLGWSLDDRTELLSREELIKHFSLGRISKTAAIFDKRKLAWMNGVYLRRLSPEEFARQSTLFLDRDLPPKVKRPLDRDYIWQITPLLQERAKTLAEVPQLADFFFLDELPYDTSLLLSGGLDATQAIKIALQRLEVVKTWDAGSLEGLLRPLATELNLTTGKFFGLL</sequence>
<feature type="domain" description="Aminoacyl-tRNA synthetase class I anticodon-binding" evidence="8">
    <location>
        <begin position="183"/>
        <end position="274"/>
    </location>
</feature>
<comment type="similarity">
    <text evidence="1">Belongs to the class-I aminoacyl-tRNA synthetase family. Glutamate--tRNA ligase type 1 subfamily.</text>
</comment>
<protein>
    <submittedName>
        <fullName evidence="9">Uncharacterized protein</fullName>
    </submittedName>
</protein>
<dbReference type="Pfam" id="PF00749">
    <property type="entry name" value="tRNA-synt_1c"/>
    <property type="match status" value="1"/>
</dbReference>
<evidence type="ECO:0000256" key="6">
    <source>
        <dbReference type="ARBA" id="ARBA00023146"/>
    </source>
</evidence>
<dbReference type="InterPro" id="IPR020058">
    <property type="entry name" value="Glu/Gln-tRNA-synth_Ib_cat-dom"/>
</dbReference>
<dbReference type="PANTHER" id="PTHR43311">
    <property type="entry name" value="GLUTAMATE--TRNA LIGASE"/>
    <property type="match status" value="1"/>
</dbReference>
<keyword evidence="5" id="KW-0648">Protein biosynthesis</keyword>
<dbReference type="GO" id="GO:0004818">
    <property type="term" value="F:glutamate-tRNA ligase activity"/>
    <property type="evidence" value="ECO:0007669"/>
    <property type="project" value="TreeGrafter"/>
</dbReference>
<dbReference type="SUPFAM" id="SSF48163">
    <property type="entry name" value="An anticodon-binding domain of class I aminoacyl-tRNA synthetases"/>
    <property type="match status" value="1"/>
</dbReference>
<dbReference type="InterPro" id="IPR049940">
    <property type="entry name" value="GluQ/Sye"/>
</dbReference>
<evidence type="ECO:0000256" key="5">
    <source>
        <dbReference type="ARBA" id="ARBA00022917"/>
    </source>
</evidence>
<evidence type="ECO:0000256" key="2">
    <source>
        <dbReference type="ARBA" id="ARBA00022598"/>
    </source>
</evidence>
<evidence type="ECO:0000256" key="4">
    <source>
        <dbReference type="ARBA" id="ARBA00022840"/>
    </source>
</evidence>
<reference evidence="9" key="1">
    <citation type="journal article" date="2014" name="Front. Microbiol.">
        <title>High frequency of phylogenetically diverse reductive dehalogenase-homologous genes in deep subseafloor sedimentary metagenomes.</title>
        <authorList>
            <person name="Kawai M."/>
            <person name="Futagami T."/>
            <person name="Toyoda A."/>
            <person name="Takaki Y."/>
            <person name="Nishi S."/>
            <person name="Hori S."/>
            <person name="Arai W."/>
            <person name="Tsubouchi T."/>
            <person name="Morono Y."/>
            <person name="Uchiyama I."/>
            <person name="Ito T."/>
            <person name="Fujiyama A."/>
            <person name="Inagaki F."/>
            <person name="Takami H."/>
        </authorList>
    </citation>
    <scope>NUCLEOTIDE SEQUENCE</scope>
    <source>
        <strain evidence="9">Expedition CK06-06</strain>
    </source>
</reference>
<name>X1IAL7_9ZZZZ</name>
<dbReference type="SUPFAM" id="SSF52374">
    <property type="entry name" value="Nucleotidylyl transferase"/>
    <property type="match status" value="1"/>
</dbReference>
<dbReference type="InterPro" id="IPR045462">
    <property type="entry name" value="aa-tRNA-synth_I_cd-bd"/>
</dbReference>
<dbReference type="Pfam" id="PF19269">
    <property type="entry name" value="Anticodon_2"/>
    <property type="match status" value="1"/>
</dbReference>
<dbReference type="InterPro" id="IPR014729">
    <property type="entry name" value="Rossmann-like_a/b/a_fold"/>
</dbReference>
<evidence type="ECO:0000259" key="8">
    <source>
        <dbReference type="Pfam" id="PF19269"/>
    </source>
</evidence>
<dbReference type="InterPro" id="IPR020751">
    <property type="entry name" value="aa-tRNA-synth_I_codon-bd_sub2"/>
</dbReference>
<dbReference type="Gene3D" id="1.10.10.350">
    <property type="match status" value="1"/>
</dbReference>
<dbReference type="PANTHER" id="PTHR43311:SF2">
    <property type="entry name" value="GLUTAMATE--TRNA LIGASE, MITOCHONDRIAL-RELATED"/>
    <property type="match status" value="1"/>
</dbReference>
<feature type="non-terminal residue" evidence="9">
    <location>
        <position position="277"/>
    </location>
</feature>
<feature type="non-terminal residue" evidence="9">
    <location>
        <position position="1"/>
    </location>
</feature>
<evidence type="ECO:0000313" key="9">
    <source>
        <dbReference type="EMBL" id="GAH54608.1"/>
    </source>
</evidence>
<dbReference type="Gene3D" id="3.40.50.620">
    <property type="entry name" value="HUPs"/>
    <property type="match status" value="1"/>
</dbReference>
<feature type="domain" description="Glutamyl/glutaminyl-tRNA synthetase class Ib catalytic" evidence="7">
    <location>
        <begin position="1"/>
        <end position="151"/>
    </location>
</feature>
<evidence type="ECO:0000256" key="1">
    <source>
        <dbReference type="ARBA" id="ARBA00007894"/>
    </source>
</evidence>
<dbReference type="GO" id="GO:0006424">
    <property type="term" value="P:glutamyl-tRNA aminoacylation"/>
    <property type="evidence" value="ECO:0007669"/>
    <property type="project" value="TreeGrafter"/>
</dbReference>
<dbReference type="GO" id="GO:0000049">
    <property type="term" value="F:tRNA binding"/>
    <property type="evidence" value="ECO:0007669"/>
    <property type="project" value="InterPro"/>
</dbReference>
<keyword evidence="3" id="KW-0547">Nucleotide-binding</keyword>
<keyword evidence="4" id="KW-0067">ATP-binding</keyword>
<comment type="caution">
    <text evidence="9">The sequence shown here is derived from an EMBL/GenBank/DDBJ whole genome shotgun (WGS) entry which is preliminary data.</text>
</comment>
<keyword evidence="2" id="KW-0436">Ligase</keyword>
<dbReference type="InterPro" id="IPR008925">
    <property type="entry name" value="aa_tRNA-synth_I_cd-bd_sf"/>
</dbReference>
<organism evidence="9">
    <name type="scientific">marine sediment metagenome</name>
    <dbReference type="NCBI Taxonomy" id="412755"/>
    <lineage>
        <taxon>unclassified sequences</taxon>
        <taxon>metagenomes</taxon>
        <taxon>ecological metagenomes</taxon>
    </lineage>
</organism>
<keyword evidence="6" id="KW-0030">Aminoacyl-tRNA synthetase</keyword>
<dbReference type="AlphaFoldDB" id="X1IAL7"/>
<gene>
    <name evidence="9" type="ORF">S03H2_38226</name>
</gene>
<evidence type="ECO:0000259" key="7">
    <source>
        <dbReference type="Pfam" id="PF00749"/>
    </source>
</evidence>
<proteinExistence type="inferred from homology"/>
<dbReference type="GO" id="GO:0005524">
    <property type="term" value="F:ATP binding"/>
    <property type="evidence" value="ECO:0007669"/>
    <property type="project" value="UniProtKB-KW"/>
</dbReference>
<evidence type="ECO:0000256" key="3">
    <source>
        <dbReference type="ARBA" id="ARBA00022741"/>
    </source>
</evidence>